<protein>
    <submittedName>
        <fullName evidence="2">MBL fold metallo-hydrolase</fullName>
    </submittedName>
</protein>
<dbReference type="Gene3D" id="3.60.15.10">
    <property type="entry name" value="Ribonuclease Z/Hydroxyacylglutathione hydrolase-like"/>
    <property type="match status" value="1"/>
</dbReference>
<dbReference type="PANTHER" id="PTHR13754">
    <property type="entry name" value="METALLO-BETA-LACTAMASE SUPERFAMILY PROTEIN"/>
    <property type="match status" value="1"/>
</dbReference>
<dbReference type="SMART" id="SM00849">
    <property type="entry name" value="Lactamase_B"/>
    <property type="match status" value="1"/>
</dbReference>
<dbReference type="CDD" id="cd07713">
    <property type="entry name" value="DHPS-like_MBL-fold"/>
    <property type="match status" value="1"/>
</dbReference>
<reference evidence="3" key="1">
    <citation type="journal article" date="2022" name="Microbiol. Resour. Announc.">
        <title>Draft Genome Sequence of a Methanogenic Archaeon from West Spitsbergen Permafrost.</title>
        <authorList>
            <person name="Trubitsyn V."/>
            <person name="Rivkina E."/>
            <person name="Shcherbakova V."/>
        </authorList>
    </citation>
    <scope>NUCLEOTIDE SEQUENCE [LARGE SCALE GENOMIC DNA]</scope>
    <source>
        <strain evidence="3">VT</strain>
    </source>
</reference>
<dbReference type="RefSeq" id="WP_223791284.1">
    <property type="nucleotide sequence ID" value="NZ_JAIOUQ010000007.1"/>
</dbReference>
<gene>
    <name evidence="2" type="ORF">K8N75_06505</name>
</gene>
<dbReference type="SUPFAM" id="SSF56281">
    <property type="entry name" value="Metallo-hydrolase/oxidoreductase"/>
    <property type="match status" value="1"/>
</dbReference>
<keyword evidence="3" id="KW-1185">Reference proteome</keyword>
<accession>A0A8T5UY92</accession>
<dbReference type="Proteomes" id="UP000825933">
    <property type="component" value="Unassembled WGS sequence"/>
</dbReference>
<evidence type="ECO:0000313" key="2">
    <source>
        <dbReference type="EMBL" id="MBZ2165689.1"/>
    </source>
</evidence>
<evidence type="ECO:0000313" key="3">
    <source>
        <dbReference type="Proteomes" id="UP000825933"/>
    </source>
</evidence>
<dbReference type="InterPro" id="IPR036866">
    <property type="entry name" value="RibonucZ/Hydroxyglut_hydro"/>
</dbReference>
<dbReference type="GO" id="GO:0016740">
    <property type="term" value="F:transferase activity"/>
    <property type="evidence" value="ECO:0007669"/>
    <property type="project" value="TreeGrafter"/>
</dbReference>
<feature type="domain" description="Metallo-beta-lactamase" evidence="1">
    <location>
        <begin position="21"/>
        <end position="248"/>
    </location>
</feature>
<dbReference type="PANTHER" id="PTHR13754:SF13">
    <property type="entry name" value="METALLO-BETA-LACTAMASE SUPERFAMILY PROTEIN (AFU_ORTHOLOGUE AFUA_3G07630)"/>
    <property type="match status" value="1"/>
</dbReference>
<comment type="caution">
    <text evidence="2">The sequence shown here is derived from an EMBL/GenBank/DDBJ whole genome shotgun (WGS) entry which is preliminary data.</text>
</comment>
<dbReference type="EMBL" id="JAIOUQ010000007">
    <property type="protein sequence ID" value="MBZ2165689.1"/>
    <property type="molecule type" value="Genomic_DNA"/>
</dbReference>
<evidence type="ECO:0000259" key="1">
    <source>
        <dbReference type="SMART" id="SM00849"/>
    </source>
</evidence>
<dbReference type="Pfam" id="PF00753">
    <property type="entry name" value="Lactamase_B"/>
    <property type="match status" value="1"/>
</dbReference>
<dbReference type="InterPro" id="IPR001279">
    <property type="entry name" value="Metallo-B-lactamas"/>
</dbReference>
<sequence>MKLICVNDNTAKFSSEFYAEHGLSILIENGDSKVLFDTGKTPEVLKHNMEQLNGFKNLKHVVLSHGHEDHTGGLSQVLNNSSPNIYLHKRAILPKYIMRNDNMEFIGISKISYADTKDKEKKLQPKLKLISKTIEIEPNIFIFAEISFFNDFEELDPSFFIEKNDNFLHDNFEDELVLVIKTQEGLVILSGCGHKGIVNTVSSVAKYFNENVYAVIGGTHLITANEDRIESTISELVKFDPKYLIFGHCTGFDALCKFKNRFKNKFQILESGKEIILP</sequence>
<dbReference type="InterPro" id="IPR041712">
    <property type="entry name" value="DHPS-like_MBL-fold"/>
</dbReference>
<organism evidence="2 3">
    <name type="scientific">Methanobacterium spitsbergense</name>
    <dbReference type="NCBI Taxonomy" id="2874285"/>
    <lineage>
        <taxon>Archaea</taxon>
        <taxon>Methanobacteriati</taxon>
        <taxon>Methanobacteriota</taxon>
        <taxon>Methanomada group</taxon>
        <taxon>Methanobacteria</taxon>
        <taxon>Methanobacteriales</taxon>
        <taxon>Methanobacteriaceae</taxon>
        <taxon>Methanobacterium</taxon>
    </lineage>
</organism>
<name>A0A8T5UY92_9EURY</name>
<dbReference type="AlphaFoldDB" id="A0A8T5UY92"/>
<dbReference type="InterPro" id="IPR052926">
    <property type="entry name" value="Metallo-beta-lactamase_dom"/>
</dbReference>
<proteinExistence type="predicted"/>